<dbReference type="KEGG" id="nev:NTE_03444"/>
<gene>
    <name evidence="5" type="ORF">NTE_03444</name>
</gene>
<evidence type="ECO:0000259" key="4">
    <source>
        <dbReference type="PROSITE" id="PS51635"/>
    </source>
</evidence>
<keyword evidence="1 5" id="KW-0378">Hydrolase</keyword>
<dbReference type="InterPro" id="IPR016035">
    <property type="entry name" value="Acyl_Trfase/lysoPLipase"/>
</dbReference>
<dbReference type="InterPro" id="IPR050301">
    <property type="entry name" value="NTE"/>
</dbReference>
<dbReference type="Gene3D" id="3.40.1090.10">
    <property type="entry name" value="Cytosolic phospholipase A2 catalytic domain"/>
    <property type="match status" value="2"/>
</dbReference>
<dbReference type="GO" id="GO:0016787">
    <property type="term" value="F:hydrolase activity"/>
    <property type="evidence" value="ECO:0007669"/>
    <property type="project" value="UniProtKB-KW"/>
</dbReference>
<feature type="domain" description="PNPLA" evidence="4">
    <location>
        <begin position="1"/>
        <end position="207"/>
    </location>
</feature>
<proteinExistence type="predicted"/>
<name>A0A075MXW9_9ARCH</name>
<evidence type="ECO:0000256" key="1">
    <source>
        <dbReference type="ARBA" id="ARBA00022801"/>
    </source>
</evidence>
<dbReference type="EMBL" id="CP007174">
    <property type="protein sequence ID" value="AIF85472.1"/>
    <property type="molecule type" value="Genomic_DNA"/>
</dbReference>
<dbReference type="GO" id="GO:0016042">
    <property type="term" value="P:lipid catabolic process"/>
    <property type="evidence" value="ECO:0007669"/>
    <property type="project" value="UniProtKB-KW"/>
</dbReference>
<evidence type="ECO:0000313" key="6">
    <source>
        <dbReference type="Proteomes" id="UP000028194"/>
    </source>
</evidence>
<protein>
    <submittedName>
        <fullName evidence="5">Putative esterase of the alpha-beta hydrolase superfamily</fullName>
    </submittedName>
</protein>
<evidence type="ECO:0000256" key="2">
    <source>
        <dbReference type="ARBA" id="ARBA00022963"/>
    </source>
</evidence>
<reference evidence="5 6" key="1">
    <citation type="journal article" date="2014" name="PLoS ONE">
        <title>Genome Sequence of Candidatus Nitrososphaera evergladensis from Group I.1b Enriched from Everglades Soil Reveals Novel Genomic Features of the Ammonia-Oxidizing Archaea.</title>
        <authorList>
            <person name="Zhalnina K.V."/>
            <person name="Dias R."/>
            <person name="Leonard M.T."/>
            <person name="Dorr de Quadros P."/>
            <person name="Camargo F.A."/>
            <person name="Drew J.C."/>
            <person name="Farmerie W.G."/>
            <person name="Daroub S.H."/>
            <person name="Triplett E.W."/>
        </authorList>
    </citation>
    <scope>NUCLEOTIDE SEQUENCE [LARGE SCALE GENOMIC DNA]</scope>
    <source>
        <strain evidence="5 6">SR1</strain>
    </source>
</reference>
<organism evidence="5 6">
    <name type="scientific">Candidatus Nitrososphaera evergladensis SR1</name>
    <dbReference type="NCBI Taxonomy" id="1459636"/>
    <lineage>
        <taxon>Archaea</taxon>
        <taxon>Nitrososphaerota</taxon>
        <taxon>Nitrososphaeria</taxon>
        <taxon>Nitrososphaerales</taxon>
        <taxon>Nitrososphaeraceae</taxon>
        <taxon>Nitrososphaera</taxon>
    </lineage>
</organism>
<dbReference type="PANTHER" id="PTHR14226:SF57">
    <property type="entry name" value="BLR7027 PROTEIN"/>
    <property type="match status" value="1"/>
</dbReference>
<dbReference type="PROSITE" id="PS51635">
    <property type="entry name" value="PNPLA"/>
    <property type="match status" value="1"/>
</dbReference>
<keyword evidence="6" id="KW-1185">Reference proteome</keyword>
<dbReference type="PANTHER" id="PTHR14226">
    <property type="entry name" value="NEUROPATHY TARGET ESTERASE/SWISS CHEESE D.MELANOGASTER"/>
    <property type="match status" value="1"/>
</dbReference>
<keyword evidence="2" id="KW-0442">Lipid degradation</keyword>
<evidence type="ECO:0000256" key="3">
    <source>
        <dbReference type="ARBA" id="ARBA00023098"/>
    </source>
</evidence>
<dbReference type="SUPFAM" id="SSF52151">
    <property type="entry name" value="FabD/lysophospholipase-like"/>
    <property type="match status" value="1"/>
</dbReference>
<dbReference type="Pfam" id="PF01734">
    <property type="entry name" value="Patatin"/>
    <property type="match status" value="1"/>
</dbReference>
<keyword evidence="3" id="KW-0443">Lipid metabolism</keyword>
<accession>A0A075MXW9</accession>
<dbReference type="eggNOG" id="arCOG09020">
    <property type="taxonomic scope" value="Archaea"/>
</dbReference>
<dbReference type="Proteomes" id="UP000028194">
    <property type="component" value="Chromosome"/>
</dbReference>
<dbReference type="InterPro" id="IPR002641">
    <property type="entry name" value="PNPLA_dom"/>
</dbReference>
<sequence>MQGGGSLGAYECGVYKALSKRDIKFDIVAGTSIGAVNAAIVAGSKNDNPEGDLEDFWLDVAERVTGSIISDNLRAVMSSWYAALYGNAKIFSPAWYTTPSLNYTPLGHFTSIRPPYMYDLAILKRTLERYVDFSKLNSNNVPRLIVTATDIKNSKAVLFDSMATNIDADHILACASYPFYGIGWTEKDGKFLWDGALLSNTPLREVIEASPKRDKKVYIVNLFPHVQEELPENMFDIWHRARDIMHTDKTDSNVRLSKAISGYLLLLREMHDILSNAPLDKELHERFTKIEPEYHKLADARGAIIDEITKIERREKVHFLFEDADFSLATIKNLIKQGEEDAEKVIVEKEKGKADDRN</sequence>
<evidence type="ECO:0000313" key="5">
    <source>
        <dbReference type="EMBL" id="AIF85472.1"/>
    </source>
</evidence>
<dbReference type="AlphaFoldDB" id="A0A075MXW9"/>
<dbReference type="HOGENOM" id="CLU_042894_1_0_2"/>